<feature type="domain" description="NACHT" evidence="4">
    <location>
        <begin position="236"/>
        <end position="393"/>
    </location>
</feature>
<proteinExistence type="predicted"/>
<dbReference type="PROSITE" id="PS50837">
    <property type="entry name" value="NACHT"/>
    <property type="match status" value="1"/>
</dbReference>
<reference evidence="5" key="1">
    <citation type="journal article" date="2021" name="Nat. Commun.">
        <title>Genetic determinants of endophytism in the Arabidopsis root mycobiome.</title>
        <authorList>
            <person name="Mesny F."/>
            <person name="Miyauchi S."/>
            <person name="Thiergart T."/>
            <person name="Pickel B."/>
            <person name="Atanasova L."/>
            <person name="Karlsson M."/>
            <person name="Huettel B."/>
            <person name="Barry K.W."/>
            <person name="Haridas S."/>
            <person name="Chen C."/>
            <person name="Bauer D."/>
            <person name="Andreopoulos W."/>
            <person name="Pangilinan J."/>
            <person name="LaButti K."/>
            <person name="Riley R."/>
            <person name="Lipzen A."/>
            <person name="Clum A."/>
            <person name="Drula E."/>
            <person name="Henrissat B."/>
            <person name="Kohler A."/>
            <person name="Grigoriev I.V."/>
            <person name="Martin F.M."/>
            <person name="Hacquard S."/>
        </authorList>
    </citation>
    <scope>NUCLEOTIDE SEQUENCE</scope>
    <source>
        <strain evidence="5">FSSC 5 MPI-SDFR-AT-0091</strain>
    </source>
</reference>
<keyword evidence="6" id="KW-1185">Reference proteome</keyword>
<protein>
    <recommendedName>
        <fullName evidence="4">NACHT domain-containing protein</fullName>
    </recommendedName>
</protein>
<dbReference type="PANTHER" id="PTHR10039">
    <property type="entry name" value="AMELOGENIN"/>
    <property type="match status" value="1"/>
</dbReference>
<feature type="region of interest" description="Disordered" evidence="3">
    <location>
        <begin position="193"/>
        <end position="213"/>
    </location>
</feature>
<sequence>MEHVEQLVTIFLNVHEVVAFVWGPIKLALMAATTFKDSIRQLLDVYEEIGEALSNLAFFHTLIRSKGAEHLRLALEDYFSDILRFHHCVLKVFSRPNWKTFFIAAWGSFRRQAEPIIRALRLRQGKLSHERLQSHAIHEGVRDFRVHADDRFDKLEADLEKIRSTLASEYLRSQTSSQDRDMKDLLEERLNVSRSEPRSRLDSPELSSPSAGDWIFSDPAFQSWEGLEGEPSSRTKVLFLSGSPGAGKTTLARKVIRYLKGKGSAHGTTVYFFFNHADKSSAKPMLRTILSQLIQQDEPILRYLYMKCSSMDKNIELSSIATLQDLVQDCLTYQPSTYVVLDGLDECAENEPNVIITWFLEKVLPRAASRGCHLRLFISGQRDGRLDQLLSAQPQIRLDTVSSHQNDIEEYSKSRAAEICARFSQTPEQEDELASKVTQASQGMFLYAQVVMDNFLSMGSIAEFEYELESDKFPYNLDKAYERIVQRVVENSKPWRQKTVKKILGWIICAKTPLRWREIQSRFCIDVDKATCNFKRRCLDSCKEICSSLVDVAMCELFGSVQSEQIVHMVHETASKYLIQRGTINLLQEHADMALFCCRYLSSRPFLADPKSDTLHDAIRSGYFGFIDYAAVHYSYHVQEALDDTSVLRAAVVKSAVCLLEACSDGLTPDQSTLEESSALAVTNSLCAENTKESVQYHVATIQAALESRHDSLSGDQAYLDLSGPMRFKCPRIHCSKFATGFRDKDARYRHFNKHKRPFICADADCFAHVVGCESQQRLEAHMKAFHQDNSGVAFPSTKGTKPKDIFEACKRGNLEEVKRFYSAGVQLNESRTMNFITPLYIATQAGHTHVCKYLIDQGINPFRGSPFGTKYIPMFEAIQQQNAPMIELFIHTGLGFENEFNMPQIPRCIAIAILAGLSEALALIRVTQNRKSAKRLSADSYPVHVWFRRVFPNLYHNGTSVSGADSLIKRPDSAEYRTCKKTLFQSDNRFLRQAIAEECHPLTMFLLDLADKDDLQVTDDGGCTPMHILAEKRIFPRDSDRRPTIAQRIIQIDGGASANTPDKSNNLPVYTAVGNIDIATGAVQTLIAHTDNLNHRNSEGISVIERAATEGHHVSMLLKTGRVDLFDRNEKGQTSFSSAINGYKSPKVDVLEMLLEAAPTLAWTADDTEDRLTPLHHAKGGKALLGHHFWAKKDTAKLLLSLPEAENVLRAFLASNVGGNAEACKQVREFARKENLEGAIEVMDRIGF</sequence>
<evidence type="ECO:0000313" key="6">
    <source>
        <dbReference type="Proteomes" id="UP000736672"/>
    </source>
</evidence>
<dbReference type="InterPro" id="IPR054471">
    <property type="entry name" value="GPIID_WHD"/>
</dbReference>
<keyword evidence="1" id="KW-0677">Repeat</keyword>
<dbReference type="SMART" id="SM00248">
    <property type="entry name" value="ANK"/>
    <property type="match status" value="4"/>
</dbReference>
<dbReference type="AlphaFoldDB" id="A0A9P9GQG9"/>
<dbReference type="Pfam" id="PF12796">
    <property type="entry name" value="Ank_2"/>
    <property type="match status" value="1"/>
</dbReference>
<dbReference type="EMBL" id="JAGTJS010000018">
    <property type="protein sequence ID" value="KAH7243858.1"/>
    <property type="molecule type" value="Genomic_DNA"/>
</dbReference>
<dbReference type="InterPro" id="IPR056884">
    <property type="entry name" value="NPHP3-like_N"/>
</dbReference>
<organism evidence="5 6">
    <name type="scientific">Fusarium solani</name>
    <name type="common">Filamentous fungus</name>
    <dbReference type="NCBI Taxonomy" id="169388"/>
    <lineage>
        <taxon>Eukaryota</taxon>
        <taxon>Fungi</taxon>
        <taxon>Dikarya</taxon>
        <taxon>Ascomycota</taxon>
        <taxon>Pezizomycotina</taxon>
        <taxon>Sordariomycetes</taxon>
        <taxon>Hypocreomycetidae</taxon>
        <taxon>Hypocreales</taxon>
        <taxon>Nectriaceae</taxon>
        <taxon>Fusarium</taxon>
        <taxon>Fusarium solani species complex</taxon>
    </lineage>
</organism>
<dbReference type="InterPro" id="IPR027417">
    <property type="entry name" value="P-loop_NTPase"/>
</dbReference>
<evidence type="ECO:0000256" key="2">
    <source>
        <dbReference type="PROSITE-ProRule" id="PRU00023"/>
    </source>
</evidence>
<evidence type="ECO:0000313" key="5">
    <source>
        <dbReference type="EMBL" id="KAH7243858.1"/>
    </source>
</evidence>
<dbReference type="SUPFAM" id="SSF48403">
    <property type="entry name" value="Ankyrin repeat"/>
    <property type="match status" value="1"/>
</dbReference>
<dbReference type="PROSITE" id="PS50088">
    <property type="entry name" value="ANK_REPEAT"/>
    <property type="match status" value="1"/>
</dbReference>
<accession>A0A9P9GQG9</accession>
<feature type="repeat" description="ANK" evidence="2">
    <location>
        <begin position="835"/>
        <end position="861"/>
    </location>
</feature>
<keyword evidence="2" id="KW-0040">ANK repeat</keyword>
<dbReference type="Gene3D" id="3.40.50.300">
    <property type="entry name" value="P-loop containing nucleotide triphosphate hydrolases"/>
    <property type="match status" value="1"/>
</dbReference>
<dbReference type="OrthoDB" id="21416at2759"/>
<dbReference type="PROSITE" id="PS50297">
    <property type="entry name" value="ANK_REP_REGION"/>
    <property type="match status" value="1"/>
</dbReference>
<name>A0A9P9GQG9_FUSSL</name>
<evidence type="ECO:0000256" key="3">
    <source>
        <dbReference type="SAM" id="MobiDB-lite"/>
    </source>
</evidence>
<feature type="compositionally biased region" description="Basic and acidic residues" evidence="3">
    <location>
        <begin position="193"/>
        <end position="203"/>
    </location>
</feature>
<dbReference type="PANTHER" id="PTHR10039:SF14">
    <property type="entry name" value="NACHT DOMAIN-CONTAINING PROTEIN"/>
    <property type="match status" value="1"/>
</dbReference>
<dbReference type="Gene3D" id="1.25.40.20">
    <property type="entry name" value="Ankyrin repeat-containing domain"/>
    <property type="match status" value="2"/>
</dbReference>
<gene>
    <name evidence="5" type="ORF">B0J15DRAFT_451589</name>
</gene>
<dbReference type="Pfam" id="PF24883">
    <property type="entry name" value="NPHP3_N"/>
    <property type="match status" value="1"/>
</dbReference>
<evidence type="ECO:0000259" key="4">
    <source>
        <dbReference type="PROSITE" id="PS50837"/>
    </source>
</evidence>
<comment type="caution">
    <text evidence="5">The sequence shown here is derived from an EMBL/GenBank/DDBJ whole genome shotgun (WGS) entry which is preliminary data.</text>
</comment>
<dbReference type="Pfam" id="PF22939">
    <property type="entry name" value="WHD_GPIID"/>
    <property type="match status" value="1"/>
</dbReference>
<dbReference type="InterPro" id="IPR007111">
    <property type="entry name" value="NACHT_NTPase"/>
</dbReference>
<dbReference type="SUPFAM" id="SSF52540">
    <property type="entry name" value="P-loop containing nucleoside triphosphate hydrolases"/>
    <property type="match status" value="1"/>
</dbReference>
<dbReference type="Proteomes" id="UP000736672">
    <property type="component" value="Unassembled WGS sequence"/>
</dbReference>
<dbReference type="InterPro" id="IPR002110">
    <property type="entry name" value="Ankyrin_rpt"/>
</dbReference>
<evidence type="ECO:0000256" key="1">
    <source>
        <dbReference type="ARBA" id="ARBA00022737"/>
    </source>
</evidence>
<dbReference type="InterPro" id="IPR036770">
    <property type="entry name" value="Ankyrin_rpt-contain_sf"/>
</dbReference>